<sequence length="63" mass="6854">MGCCMTARGKVVPVLLSKEQVGTIRRLQEQERSKSPLGVAPTIHVIARSLMDKALKDIEVAHG</sequence>
<reference evidence="1 2" key="1">
    <citation type="journal article" date="2012" name="J. Bacteriol.">
        <title>Genome sequence of Pectobacterium sp. strain SCC3193.</title>
        <authorList>
            <person name="Koskinen J.P."/>
            <person name="Laine P."/>
            <person name="Niemi O."/>
            <person name="Nykyri J."/>
            <person name="Harjunpaa H."/>
            <person name="Auvinen P."/>
            <person name="Paulin L."/>
            <person name="Pirhonen M."/>
            <person name="Palva T."/>
            <person name="Holm L."/>
        </authorList>
    </citation>
    <scope>NUCLEOTIDE SEQUENCE [LARGE SCALE GENOMIC DNA]</scope>
    <source>
        <strain evidence="1 2">SCC3193</strain>
    </source>
</reference>
<dbReference type="HOGENOM" id="CLU_207831_0_0_6"/>
<dbReference type="AlphaFoldDB" id="A0A0H3IEU8"/>
<dbReference type="Proteomes" id="UP000008044">
    <property type="component" value="Chromosome"/>
</dbReference>
<dbReference type="KEGG" id="pec:W5S_4576"/>
<dbReference type="EMBL" id="CP003415">
    <property type="protein sequence ID" value="AFI92622.1"/>
    <property type="molecule type" value="Genomic_DNA"/>
</dbReference>
<dbReference type="STRING" id="1905730.W5S_4576"/>
<evidence type="ECO:0000313" key="1">
    <source>
        <dbReference type="EMBL" id="AFI92622.1"/>
    </source>
</evidence>
<evidence type="ECO:0000313" key="2">
    <source>
        <dbReference type="Proteomes" id="UP000008044"/>
    </source>
</evidence>
<dbReference type="eggNOG" id="ENOG5033EWN">
    <property type="taxonomic scope" value="Bacteria"/>
</dbReference>
<proteinExistence type="predicted"/>
<accession>A0A0H3IEU8</accession>
<protein>
    <submittedName>
        <fullName evidence="1">Prophage protein</fullName>
    </submittedName>
</protein>
<organism evidence="1 2">
    <name type="scientific">Pectobacterium parmentieri</name>
    <dbReference type="NCBI Taxonomy" id="1905730"/>
    <lineage>
        <taxon>Bacteria</taxon>
        <taxon>Pseudomonadati</taxon>
        <taxon>Pseudomonadota</taxon>
        <taxon>Gammaproteobacteria</taxon>
        <taxon>Enterobacterales</taxon>
        <taxon>Pectobacteriaceae</taxon>
        <taxon>Pectobacterium</taxon>
    </lineage>
</organism>
<dbReference type="PATRIC" id="fig|1166016.3.peg.4640"/>
<name>A0A0H3IEU8_PECPM</name>
<gene>
    <name evidence="1" type="ordered locus">W5S_4576</name>
</gene>